<dbReference type="AlphaFoldDB" id="A0A6M5I6N5"/>
<accession>A0A6M5I6N5</accession>
<sequence length="51" mass="5991">MKKIIYSIIFIISLALVIKGRTITNFYGLIMMFLGLIGILSEIYLYNKQYR</sequence>
<gene>
    <name evidence="1" type="ORF">CBLFYP62_00556</name>
</gene>
<evidence type="ECO:0000313" key="1">
    <source>
        <dbReference type="EMBL" id="VYT71878.1"/>
    </source>
</evidence>
<proteinExistence type="predicted"/>
<reference evidence="1" key="1">
    <citation type="submission" date="2019-11" db="EMBL/GenBank/DDBJ databases">
        <authorList>
            <person name="Feng L."/>
        </authorList>
    </citation>
    <scope>NUCLEOTIDE SEQUENCE</scope>
    <source>
        <strain evidence="1">CButyricumLFYP62</strain>
    </source>
</reference>
<dbReference type="GeneID" id="92945689"/>
<dbReference type="EMBL" id="CACRTU010000008">
    <property type="protein sequence ID" value="VYT71878.1"/>
    <property type="molecule type" value="Genomic_DNA"/>
</dbReference>
<dbReference type="RefSeq" id="WP_002582801.1">
    <property type="nucleotide sequence ID" value="NZ_AP019716.1"/>
</dbReference>
<protein>
    <submittedName>
        <fullName evidence="1">Uncharacterized protein</fullName>
    </submittedName>
</protein>
<dbReference type="Pfam" id="PF21844">
    <property type="entry name" value="DUF6903"/>
    <property type="match status" value="1"/>
</dbReference>
<name>A0A6M5I6N5_CLOBU</name>
<organism evidence="1">
    <name type="scientific">Clostridium butyricum</name>
    <dbReference type="NCBI Taxonomy" id="1492"/>
    <lineage>
        <taxon>Bacteria</taxon>
        <taxon>Bacillati</taxon>
        <taxon>Bacillota</taxon>
        <taxon>Clostridia</taxon>
        <taxon>Eubacteriales</taxon>
        <taxon>Clostridiaceae</taxon>
        <taxon>Clostridium</taxon>
    </lineage>
</organism>
<dbReference type="InterPro" id="IPR054198">
    <property type="entry name" value="DUF6903"/>
</dbReference>